<dbReference type="InterPro" id="IPR011009">
    <property type="entry name" value="Kinase-like_dom_sf"/>
</dbReference>
<evidence type="ECO:0000313" key="3">
    <source>
        <dbReference type="Proteomes" id="UP000312512"/>
    </source>
</evidence>
<dbReference type="InterPro" id="IPR051678">
    <property type="entry name" value="AGP_Transferase"/>
</dbReference>
<gene>
    <name evidence="2" type="ORF">FH608_049870</name>
</gene>
<evidence type="ECO:0000313" key="2">
    <source>
        <dbReference type="EMBL" id="KAB8182702.1"/>
    </source>
</evidence>
<reference evidence="2 3" key="1">
    <citation type="submission" date="2019-10" db="EMBL/GenBank/DDBJ databases">
        <title>Nonomuraea sp. nov., isolated from Phyllanthus amarus.</title>
        <authorList>
            <person name="Klykleung N."/>
            <person name="Tanasupawat S."/>
        </authorList>
    </citation>
    <scope>NUCLEOTIDE SEQUENCE [LARGE SCALE GENOMIC DNA]</scope>
    <source>
        <strain evidence="2 3">PA1-10</strain>
    </source>
</reference>
<dbReference type="Gene3D" id="3.30.200.20">
    <property type="entry name" value="Phosphorylase Kinase, domain 1"/>
    <property type="match status" value="1"/>
</dbReference>
<protein>
    <submittedName>
        <fullName evidence="2">Phosphotransferase</fullName>
    </submittedName>
</protein>
<dbReference type="EMBL" id="VDLX02000039">
    <property type="protein sequence ID" value="KAB8182702.1"/>
    <property type="molecule type" value="Genomic_DNA"/>
</dbReference>
<evidence type="ECO:0000259" key="1">
    <source>
        <dbReference type="Pfam" id="PF01636"/>
    </source>
</evidence>
<dbReference type="InterPro" id="IPR002575">
    <property type="entry name" value="Aminoglycoside_PTrfase"/>
</dbReference>
<sequence>MMRQHKRSREGARQGGGLTASWPADHQDSLYRDTVIVVWLMQQTGTLPAEPISTISGERSHDAQPSAKATTTPESDIDFEMISGASGVARANLAAFGPGLQKNQVTGLTSDGREGRPVVVSDAGRIDGELIQRLLSQRVTGYEPLSGFAANTVAAVTLESGARAVFKAAGKREVEVELWALRSMSERGIPVPDVIAGDPDAEVPYLVTRLVSGEPGVATLQAASEVGRLLCAVHAMPVKGAGFFKESSGAPPYAHEGTWADQVAALTDRLAPVADAGILTPTLHARCRDLLLDGTRWDQPCVYVHGDFHPRHVLSAGSRIEGIIDWADCGAASPWLDLARVDFREPGLQRAMLDAYFPAGDPTDARSHLANHRLLYMLLALVFEFECGGDWLDERVPGIESALTTL</sequence>
<dbReference type="OrthoDB" id="9797603at2"/>
<organism evidence="2 3">
    <name type="scientific">Nonomuraea phyllanthi</name>
    <dbReference type="NCBI Taxonomy" id="2219224"/>
    <lineage>
        <taxon>Bacteria</taxon>
        <taxon>Bacillati</taxon>
        <taxon>Actinomycetota</taxon>
        <taxon>Actinomycetes</taxon>
        <taxon>Streptosporangiales</taxon>
        <taxon>Streptosporangiaceae</taxon>
        <taxon>Nonomuraea</taxon>
    </lineage>
</organism>
<comment type="caution">
    <text evidence="2">The sequence shown here is derived from an EMBL/GenBank/DDBJ whole genome shotgun (WGS) entry which is preliminary data.</text>
</comment>
<proteinExistence type="predicted"/>
<dbReference type="PANTHER" id="PTHR21310:SF15">
    <property type="entry name" value="AMINOGLYCOSIDE PHOSPHOTRANSFERASE DOMAIN-CONTAINING PROTEIN"/>
    <property type="match status" value="1"/>
</dbReference>
<dbReference type="GO" id="GO:0016740">
    <property type="term" value="F:transferase activity"/>
    <property type="evidence" value="ECO:0007669"/>
    <property type="project" value="UniProtKB-KW"/>
</dbReference>
<name>A0A5C4UV95_9ACTN</name>
<accession>A0A5C4UV95</accession>
<dbReference type="SUPFAM" id="SSF56112">
    <property type="entry name" value="Protein kinase-like (PK-like)"/>
    <property type="match status" value="1"/>
</dbReference>
<dbReference type="RefSeq" id="WP_139638244.1">
    <property type="nucleotide sequence ID" value="NZ_VDLX02000039.1"/>
</dbReference>
<dbReference type="AlphaFoldDB" id="A0A5C4UV95"/>
<keyword evidence="3" id="KW-1185">Reference proteome</keyword>
<dbReference type="Proteomes" id="UP000312512">
    <property type="component" value="Unassembled WGS sequence"/>
</dbReference>
<dbReference type="PANTHER" id="PTHR21310">
    <property type="entry name" value="AMINOGLYCOSIDE PHOSPHOTRANSFERASE-RELATED-RELATED"/>
    <property type="match status" value="1"/>
</dbReference>
<keyword evidence="2" id="KW-0808">Transferase</keyword>
<feature type="domain" description="Aminoglycoside phosphotransferase" evidence="1">
    <location>
        <begin position="143"/>
        <end position="343"/>
    </location>
</feature>
<dbReference type="Gene3D" id="3.90.1200.10">
    <property type="match status" value="1"/>
</dbReference>
<dbReference type="Pfam" id="PF01636">
    <property type="entry name" value="APH"/>
    <property type="match status" value="1"/>
</dbReference>